<dbReference type="SUPFAM" id="SSF89095">
    <property type="entry name" value="GatB/YqeY motif"/>
    <property type="match status" value="1"/>
</dbReference>
<proteinExistence type="predicted"/>
<reference evidence="2" key="2">
    <citation type="submission" date="2011-02" db="EMBL/GenBank/DDBJ databases">
        <title>The complete genome of Fluviicola taffensis DSM 16823.</title>
        <authorList>
            <consortium name="US DOE Joint Genome Institute (JGI-PGF)"/>
            <person name="Lucas S."/>
            <person name="Copeland A."/>
            <person name="Lapidus A."/>
            <person name="Bruce D."/>
            <person name="Goodwin L."/>
            <person name="Pitluck S."/>
            <person name="Kyrpides N."/>
            <person name="Mavromatis K."/>
            <person name="Ivanova N."/>
            <person name="Mikhailova N."/>
            <person name="Pagani I."/>
            <person name="Chertkov O."/>
            <person name="Detter J.C."/>
            <person name="Han C."/>
            <person name="Tapia R."/>
            <person name="Land M."/>
            <person name="Hauser L."/>
            <person name="Markowitz V."/>
            <person name="Cheng J.-F."/>
            <person name="Hugenholtz P."/>
            <person name="Woyke T."/>
            <person name="Wu D."/>
            <person name="Tindall B."/>
            <person name="Pomrenke H.G."/>
            <person name="Brambilla E."/>
            <person name="Klenk H.-P."/>
            <person name="Eisen J.A."/>
        </authorList>
    </citation>
    <scope>NUCLEOTIDE SEQUENCE [LARGE SCALE GENOMIC DNA]</scope>
    <source>
        <strain evidence="2">DSM 16823 / RW262 / RW262</strain>
    </source>
</reference>
<dbReference type="AlphaFoldDB" id="F2IAQ4"/>
<dbReference type="PANTHER" id="PTHR28055:SF1">
    <property type="entry name" value="ALTERED INHERITANCE OF MITOCHONDRIA PROTEIN 41, MITOCHONDRIAL"/>
    <property type="match status" value="1"/>
</dbReference>
<reference evidence="1 2" key="1">
    <citation type="journal article" date="2011" name="Stand. Genomic Sci.">
        <title>Complete genome sequence of the gliding freshwater bacterium Fluviicola taffensis type strain (RW262).</title>
        <authorList>
            <person name="Woyke T."/>
            <person name="Chertkov O."/>
            <person name="Lapidus A."/>
            <person name="Nolan M."/>
            <person name="Lucas S."/>
            <person name="Del Rio T.G."/>
            <person name="Tice H."/>
            <person name="Cheng J.F."/>
            <person name="Tapia R."/>
            <person name="Han C."/>
            <person name="Goodwin L."/>
            <person name="Pitluck S."/>
            <person name="Liolios K."/>
            <person name="Pagani I."/>
            <person name="Ivanova N."/>
            <person name="Huntemann M."/>
            <person name="Mavromatis K."/>
            <person name="Mikhailova N."/>
            <person name="Pati A."/>
            <person name="Chen A."/>
            <person name="Palaniappan K."/>
            <person name="Land M."/>
            <person name="Hauser L."/>
            <person name="Brambilla E.M."/>
            <person name="Rohde M."/>
            <person name="Mwirichia R."/>
            <person name="Sikorski J."/>
            <person name="Tindall B.J."/>
            <person name="Goker M."/>
            <person name="Bristow J."/>
            <person name="Eisen J.A."/>
            <person name="Markowitz V."/>
            <person name="Hugenholtz P."/>
            <person name="Klenk H.P."/>
            <person name="Kyrpides N.C."/>
        </authorList>
    </citation>
    <scope>NUCLEOTIDE SEQUENCE [LARGE SCALE GENOMIC DNA]</scope>
    <source>
        <strain evidence="2">DSM 16823 / RW262 / RW262</strain>
    </source>
</reference>
<dbReference type="OrthoDB" id="9788127at2"/>
<dbReference type="GO" id="GO:0016884">
    <property type="term" value="F:carbon-nitrogen ligase activity, with glutamine as amido-N-donor"/>
    <property type="evidence" value="ECO:0007669"/>
    <property type="project" value="InterPro"/>
</dbReference>
<dbReference type="KEGG" id="fte:Fluta_2223"/>
<evidence type="ECO:0000313" key="2">
    <source>
        <dbReference type="Proteomes" id="UP000007463"/>
    </source>
</evidence>
<keyword evidence="2" id="KW-1185">Reference proteome</keyword>
<gene>
    <name evidence="1" type="ordered locus">Fluta_2223</name>
</gene>
<dbReference type="InterPro" id="IPR003789">
    <property type="entry name" value="Asn/Gln_tRNA_amidoTrase-B-like"/>
</dbReference>
<dbReference type="InterPro" id="IPR023168">
    <property type="entry name" value="GatB_Yqey_C_2"/>
</dbReference>
<dbReference type="Proteomes" id="UP000007463">
    <property type="component" value="Chromosome"/>
</dbReference>
<dbReference type="eggNOG" id="COG1610">
    <property type="taxonomic scope" value="Bacteria"/>
</dbReference>
<dbReference type="InterPro" id="IPR042184">
    <property type="entry name" value="YqeY/Aim41_N"/>
</dbReference>
<dbReference type="InterPro" id="IPR019004">
    <property type="entry name" value="YqeY/Aim41"/>
</dbReference>
<sequence length="149" mass="16392">MNFTEKINQDIKTAMLAKEKERLAVLRDIKSKLLLEATSGSSGELSEEAANKIVLKLHKQRMETYQIYVDQGRNDLAEEELFQAKVLEDYLPKMMSEDEVRAIIAAKVAEVGASGPQDMGKVMGPVSAQLAGKADGKRVAELVKEALAK</sequence>
<evidence type="ECO:0000313" key="1">
    <source>
        <dbReference type="EMBL" id="AEA44209.1"/>
    </source>
</evidence>
<protein>
    <submittedName>
        <fullName evidence="1">GatB/YqeY domain-containing protein</fullName>
    </submittedName>
</protein>
<organism evidence="1 2">
    <name type="scientific">Fluviicola taffensis (strain DSM 16823 / NCIMB 13979 / RW262)</name>
    <dbReference type="NCBI Taxonomy" id="755732"/>
    <lineage>
        <taxon>Bacteria</taxon>
        <taxon>Pseudomonadati</taxon>
        <taxon>Bacteroidota</taxon>
        <taxon>Flavobacteriia</taxon>
        <taxon>Flavobacteriales</taxon>
        <taxon>Crocinitomicaceae</taxon>
        <taxon>Fluviicola</taxon>
    </lineage>
</organism>
<dbReference type="PANTHER" id="PTHR28055">
    <property type="entry name" value="ALTERED INHERITANCE OF MITOCHONDRIA PROTEIN 41, MITOCHONDRIAL"/>
    <property type="match status" value="1"/>
</dbReference>
<dbReference type="STRING" id="755732.Fluta_2223"/>
<dbReference type="Gene3D" id="1.10.10.410">
    <property type="match status" value="1"/>
</dbReference>
<dbReference type="Pfam" id="PF09424">
    <property type="entry name" value="YqeY"/>
    <property type="match status" value="1"/>
</dbReference>
<accession>F2IAQ4</accession>
<dbReference type="Gene3D" id="1.10.1510.10">
    <property type="entry name" value="Uncharacterised protein YqeY/AIM41 PF09424, N-terminal domain"/>
    <property type="match status" value="1"/>
</dbReference>
<dbReference type="RefSeq" id="WP_013686979.1">
    <property type="nucleotide sequence ID" value="NC_015321.1"/>
</dbReference>
<dbReference type="EMBL" id="CP002542">
    <property type="protein sequence ID" value="AEA44209.1"/>
    <property type="molecule type" value="Genomic_DNA"/>
</dbReference>
<dbReference type="HOGENOM" id="CLU_079430_2_0_10"/>
<name>F2IAQ4_FLUTR</name>